<dbReference type="GO" id="GO:0005484">
    <property type="term" value="F:SNAP receptor activity"/>
    <property type="evidence" value="ECO:0007669"/>
    <property type="project" value="TreeGrafter"/>
</dbReference>
<evidence type="ECO:0000259" key="4">
    <source>
        <dbReference type="PROSITE" id="PS50192"/>
    </source>
</evidence>
<evidence type="ECO:0000313" key="5">
    <source>
        <dbReference type="EMBL" id="CAD7696508.1"/>
    </source>
</evidence>
<comment type="caution">
    <text evidence="5">The sequence shown here is derived from an EMBL/GenBank/DDBJ whole genome shotgun (WGS) entry which is preliminary data.</text>
</comment>
<dbReference type="PANTHER" id="PTHR19957">
    <property type="entry name" value="SYNTAXIN"/>
    <property type="match status" value="1"/>
</dbReference>
<evidence type="ECO:0000256" key="2">
    <source>
        <dbReference type="SAM" id="MobiDB-lite"/>
    </source>
</evidence>
<dbReference type="Pfam" id="PF05739">
    <property type="entry name" value="SNARE"/>
    <property type="match status" value="1"/>
</dbReference>
<keyword evidence="3" id="KW-1133">Transmembrane helix</keyword>
<feature type="domain" description="T-SNARE coiled-coil homology" evidence="4">
    <location>
        <begin position="117"/>
        <end position="179"/>
    </location>
</feature>
<dbReference type="OrthoDB" id="428895at2759"/>
<reference evidence="5" key="1">
    <citation type="submission" date="2020-12" db="EMBL/GenBank/DDBJ databases">
        <authorList>
            <person name="Iha C."/>
        </authorList>
    </citation>
    <scope>NUCLEOTIDE SEQUENCE</scope>
</reference>
<dbReference type="InterPro" id="IPR045242">
    <property type="entry name" value="Syntaxin"/>
</dbReference>
<keyword evidence="3" id="KW-0812">Transmembrane</keyword>
<feature type="transmembrane region" description="Helical" evidence="3">
    <location>
        <begin position="188"/>
        <end position="210"/>
    </location>
</feature>
<dbReference type="GO" id="GO:0006886">
    <property type="term" value="P:intracellular protein transport"/>
    <property type="evidence" value="ECO:0007669"/>
    <property type="project" value="TreeGrafter"/>
</dbReference>
<dbReference type="Proteomes" id="UP000708148">
    <property type="component" value="Unassembled WGS sequence"/>
</dbReference>
<keyword evidence="1" id="KW-0813">Transport</keyword>
<accession>A0A8S1ISJ3</accession>
<dbReference type="GO" id="GO:0006906">
    <property type="term" value="P:vesicle fusion"/>
    <property type="evidence" value="ECO:0007669"/>
    <property type="project" value="TreeGrafter"/>
</dbReference>
<dbReference type="EMBL" id="CAJHUC010000488">
    <property type="protein sequence ID" value="CAD7696508.1"/>
    <property type="molecule type" value="Genomic_DNA"/>
</dbReference>
<dbReference type="GO" id="GO:0000149">
    <property type="term" value="F:SNARE binding"/>
    <property type="evidence" value="ECO:0007669"/>
    <property type="project" value="TreeGrafter"/>
</dbReference>
<keyword evidence="6" id="KW-1185">Reference proteome</keyword>
<proteinExistence type="predicted"/>
<protein>
    <recommendedName>
        <fullName evidence="4">t-SNARE coiled-coil homology domain-containing protein</fullName>
    </recommendedName>
</protein>
<dbReference type="InterPro" id="IPR000727">
    <property type="entry name" value="T_SNARE_dom"/>
</dbReference>
<dbReference type="GO" id="GO:0012505">
    <property type="term" value="C:endomembrane system"/>
    <property type="evidence" value="ECO:0007669"/>
    <property type="project" value="TreeGrafter"/>
</dbReference>
<evidence type="ECO:0000256" key="1">
    <source>
        <dbReference type="ARBA" id="ARBA00022927"/>
    </source>
</evidence>
<dbReference type="PROSITE" id="PS50192">
    <property type="entry name" value="T_SNARE"/>
    <property type="match status" value="1"/>
</dbReference>
<name>A0A8S1ISJ3_9CHLO</name>
<organism evidence="5 6">
    <name type="scientific">Ostreobium quekettii</name>
    <dbReference type="NCBI Taxonomy" id="121088"/>
    <lineage>
        <taxon>Eukaryota</taxon>
        <taxon>Viridiplantae</taxon>
        <taxon>Chlorophyta</taxon>
        <taxon>core chlorophytes</taxon>
        <taxon>Ulvophyceae</taxon>
        <taxon>TCBD clade</taxon>
        <taxon>Bryopsidales</taxon>
        <taxon>Ostreobineae</taxon>
        <taxon>Ostreobiaceae</taxon>
        <taxon>Ostreobium</taxon>
    </lineage>
</organism>
<feature type="compositionally biased region" description="Basic and acidic residues" evidence="2">
    <location>
        <begin position="77"/>
        <end position="88"/>
    </location>
</feature>
<evidence type="ECO:0000313" key="6">
    <source>
        <dbReference type="Proteomes" id="UP000708148"/>
    </source>
</evidence>
<dbReference type="PANTHER" id="PTHR19957:SF285">
    <property type="entry name" value="SYNTAXIN-51-RELATED"/>
    <property type="match status" value="1"/>
</dbReference>
<dbReference type="GO" id="GO:0048278">
    <property type="term" value="P:vesicle docking"/>
    <property type="evidence" value="ECO:0007669"/>
    <property type="project" value="TreeGrafter"/>
</dbReference>
<feature type="region of interest" description="Disordered" evidence="2">
    <location>
        <begin position="77"/>
        <end position="103"/>
    </location>
</feature>
<dbReference type="GO" id="GO:0031201">
    <property type="term" value="C:SNARE complex"/>
    <property type="evidence" value="ECO:0007669"/>
    <property type="project" value="TreeGrafter"/>
</dbReference>
<dbReference type="AlphaFoldDB" id="A0A8S1ISJ3"/>
<keyword evidence="3" id="KW-0472">Membrane</keyword>
<keyword evidence="1" id="KW-0653">Protein transport</keyword>
<evidence type="ECO:0000256" key="3">
    <source>
        <dbReference type="SAM" id="Phobius"/>
    </source>
</evidence>
<dbReference type="SUPFAM" id="SSF58038">
    <property type="entry name" value="SNARE fusion complex"/>
    <property type="match status" value="1"/>
</dbReference>
<dbReference type="CDD" id="cd15841">
    <property type="entry name" value="SNARE_Qc"/>
    <property type="match status" value="1"/>
</dbReference>
<sequence>MALIQERNLKHADGANEGKRMTAAARRKLGSLSTAIDELEEALNSAACGELSENERNRRRDMIMSLRSQRENLLQSLKRESAKQDRNELLGGARQRPGRETEQTAGLENAGLLQLQNQLIEQQDKDMAQIEEAVKGTKHVALAMGEELDLQARLLEDLDEDVDVVHSRLGAVTHKVKAIMRQSGERKWWCLIVGLFILLIILLVILFNTFRPRPRPVPHPIG</sequence>
<dbReference type="Gene3D" id="1.20.5.110">
    <property type="match status" value="1"/>
</dbReference>
<gene>
    <name evidence="5" type="ORF">OSTQU699_LOCUS1868</name>
</gene>